<keyword evidence="5" id="KW-1185">Reference proteome</keyword>
<dbReference type="InterPro" id="IPR029048">
    <property type="entry name" value="HSP70_C_sf"/>
</dbReference>
<dbReference type="InterPro" id="IPR043129">
    <property type="entry name" value="ATPase_NBD"/>
</dbReference>
<dbReference type="FunFam" id="1.20.1270.10:FF:000002">
    <property type="entry name" value="Heat shock 70 kDa protein 4"/>
    <property type="match status" value="1"/>
</dbReference>
<dbReference type="eggNOG" id="KOG0103">
    <property type="taxonomic scope" value="Eukaryota"/>
</dbReference>
<dbReference type="SUPFAM" id="SSF100920">
    <property type="entry name" value="Heat shock protein 70kD (HSP70), peptide-binding domain"/>
    <property type="match status" value="1"/>
</dbReference>
<dbReference type="Pfam" id="PF00012">
    <property type="entry name" value="HSP70"/>
    <property type="match status" value="1"/>
</dbReference>
<dbReference type="PANTHER" id="PTHR45639">
    <property type="entry name" value="HSC70CB, ISOFORM G-RELATED"/>
    <property type="match status" value="1"/>
</dbReference>
<reference evidence="4 5" key="1">
    <citation type="journal article" date="2008" name="Nature">
        <title>The Phaeodactylum genome reveals the evolutionary history of diatom genomes.</title>
        <authorList>
            <person name="Bowler C."/>
            <person name="Allen A.E."/>
            <person name="Badger J.H."/>
            <person name="Grimwood J."/>
            <person name="Jabbari K."/>
            <person name="Kuo A."/>
            <person name="Maheswari U."/>
            <person name="Martens C."/>
            <person name="Maumus F."/>
            <person name="Otillar R.P."/>
            <person name="Rayko E."/>
            <person name="Salamov A."/>
            <person name="Vandepoele K."/>
            <person name="Beszteri B."/>
            <person name="Gruber A."/>
            <person name="Heijde M."/>
            <person name="Katinka M."/>
            <person name="Mock T."/>
            <person name="Valentin K."/>
            <person name="Verret F."/>
            <person name="Berges J.A."/>
            <person name="Brownlee C."/>
            <person name="Cadoret J.P."/>
            <person name="Chiovitti A."/>
            <person name="Choi C.J."/>
            <person name="Coesel S."/>
            <person name="De Martino A."/>
            <person name="Detter J.C."/>
            <person name="Durkin C."/>
            <person name="Falciatore A."/>
            <person name="Fournet J."/>
            <person name="Haruta M."/>
            <person name="Huysman M.J."/>
            <person name="Jenkins B.D."/>
            <person name="Jiroutova K."/>
            <person name="Jorgensen R.E."/>
            <person name="Joubert Y."/>
            <person name="Kaplan A."/>
            <person name="Kroger N."/>
            <person name="Kroth P.G."/>
            <person name="La Roche J."/>
            <person name="Lindquist E."/>
            <person name="Lommer M."/>
            <person name="Martin-Jezequel V."/>
            <person name="Lopez P.J."/>
            <person name="Lucas S."/>
            <person name="Mangogna M."/>
            <person name="McGinnis K."/>
            <person name="Medlin L.K."/>
            <person name="Montsant A."/>
            <person name="Oudot-Le Secq M.P."/>
            <person name="Napoli C."/>
            <person name="Obornik M."/>
            <person name="Parker M.S."/>
            <person name="Petit J.L."/>
            <person name="Porcel B.M."/>
            <person name="Poulsen N."/>
            <person name="Robison M."/>
            <person name="Rychlewski L."/>
            <person name="Rynearson T.A."/>
            <person name="Schmutz J."/>
            <person name="Shapiro H."/>
            <person name="Siaut M."/>
            <person name="Stanley M."/>
            <person name="Sussman M.R."/>
            <person name="Taylor A.R."/>
            <person name="Vardi A."/>
            <person name="von Dassow P."/>
            <person name="Vyverman W."/>
            <person name="Willis A."/>
            <person name="Wyrwicz L.S."/>
            <person name="Rokhsar D.S."/>
            <person name="Weissenbach J."/>
            <person name="Armbrust E.V."/>
            <person name="Green B.R."/>
            <person name="Van de Peer Y."/>
            <person name="Grigoriev I.V."/>
        </authorList>
    </citation>
    <scope>NUCLEOTIDE SEQUENCE [LARGE SCALE GENOMIC DNA]</scope>
    <source>
        <strain evidence="4 5">CCAP 1055/1</strain>
    </source>
</reference>
<dbReference type="SUPFAM" id="SSF53067">
    <property type="entry name" value="Actin-like ATPase domain"/>
    <property type="match status" value="2"/>
</dbReference>
<dbReference type="PANTHER" id="PTHR45639:SF4">
    <property type="entry name" value="HSC70CB, ISOFORM G"/>
    <property type="match status" value="1"/>
</dbReference>
<reference evidence="5" key="2">
    <citation type="submission" date="2008-08" db="EMBL/GenBank/DDBJ databases">
        <authorList>
            <consortium name="Diatom Consortium"/>
            <person name="Grigoriev I."/>
            <person name="Grimwood J."/>
            <person name="Kuo A."/>
            <person name="Otillar R.P."/>
            <person name="Salamov A."/>
            <person name="Detter J.C."/>
            <person name="Lindquist E."/>
            <person name="Shapiro H."/>
            <person name="Lucas S."/>
            <person name="Glavina del Rio T."/>
            <person name="Pitluck S."/>
            <person name="Rokhsar D."/>
            <person name="Bowler C."/>
        </authorList>
    </citation>
    <scope>GENOME REANNOTATION</scope>
    <source>
        <strain evidence="5">CCAP 1055/1</strain>
    </source>
</reference>
<dbReference type="InterPro" id="IPR013126">
    <property type="entry name" value="Hsp_70_fam"/>
</dbReference>
<dbReference type="InParanoid" id="B7GE61"/>
<evidence type="ECO:0000256" key="2">
    <source>
        <dbReference type="ARBA" id="ARBA00022840"/>
    </source>
</evidence>
<keyword evidence="4" id="KW-0346">Stress response</keyword>
<dbReference type="PaxDb" id="2850-Phatr41417"/>
<dbReference type="Gene3D" id="3.30.420.40">
    <property type="match status" value="2"/>
</dbReference>
<dbReference type="OrthoDB" id="434160at2759"/>
<dbReference type="Gene3D" id="3.30.30.30">
    <property type="match status" value="1"/>
</dbReference>
<proteinExistence type="predicted"/>
<dbReference type="Gene3D" id="3.90.640.10">
    <property type="entry name" value="Actin, Chain A, domain 4"/>
    <property type="match status" value="1"/>
</dbReference>
<dbReference type="HOGENOM" id="CLU_005965_5_1_1"/>
<dbReference type="Proteomes" id="UP000000759">
    <property type="component" value="Chromosome 30"/>
</dbReference>
<dbReference type="RefSeq" id="XP_002185428.1">
    <property type="nucleotide sequence ID" value="XM_002185392.1"/>
</dbReference>
<dbReference type="Gene3D" id="2.60.34.10">
    <property type="entry name" value="Substrate Binding Domain Of DNAk, Chain A, domain 1"/>
    <property type="match status" value="1"/>
</dbReference>
<protein>
    <submittedName>
        <fullName evidence="4">Heat shock protein Hsp70</fullName>
    </submittedName>
</protein>
<sequence length="841" mass="91652">MSSVVGVDLGYQNSVIAAAGRGGVDVILNGNSNRLNPSMVGFDESRKMGELATSGASSNYKYTVTAMKRLIGLAFDDPVATLEMQRLPLQFCRVPHADGVDSIGVQTSKDPDANDSATTVVPMEAVAGMMVRHMGTIVAQKIAQETNTSVEANMPQDWVLTIPSYYTDAQRRALLAGCAMVGLTGVQRLLHETTATALAYGIFKDLKKEFQADQPTHVLFLDMGASAYTVSLVAFEPGKLIVKSTTGDANLGGRDFDWMIVTWMANKFAEKFGAKLSGNPLDRPKTVLKLLAAAEKAKKTLSPQGVKEARINLEMLMDDLDFSITLTAAEYEQMCEPLLARLEAPIVQALAEGKLTAADLHSVEIVGGSTRIGCVKRALTGFLTNSGAGAAATELLSTTLNADEAVARGAALQSAILSPRFKVLPYDIHEFQAWPIQLRWDEDANDEAQGMEVDATTGAQPTNAVVMFDRGLSFPIVRRVTLKRNQGTFAVQAEYNEKALEYGLPASGNAIATFSVQAPISEEAKKIRVNVKQDIHGIIQLSSAQMVEEIADEEEPESSGAAPLKDGEEAAAPENKKKKVKKTNLVFTTTRPLDWTEAEIQKAYQAELAMALKDKLVQETSDKRNELESYIYDMRDKIGSESALGSFGTDAEKAAFITQNEAMENWLYEDGFDASKETYATKLKELQKLGSPMERRQAEQEGRPAAVSTLQQSLEKYQNWVNQEATDEAYAHITDDERQRVQSKCDEISAWMYDMLDQQGALPNHQDAVLTVFDLQAKNKDLIDTCGPVLRKPKPAAPKKEPEPAAQPEGEAKTADEVPPPEPMEGVEESEAKPAETMETD</sequence>
<accession>B7GE61</accession>
<keyword evidence="1" id="KW-0547">Nucleotide-binding</keyword>
<dbReference type="OMA" id="WEQSPEI"/>
<evidence type="ECO:0000313" key="5">
    <source>
        <dbReference type="Proteomes" id="UP000000759"/>
    </source>
</evidence>
<dbReference type="GO" id="GO:0140662">
    <property type="term" value="F:ATP-dependent protein folding chaperone"/>
    <property type="evidence" value="ECO:0007669"/>
    <property type="project" value="InterPro"/>
</dbReference>
<dbReference type="InterPro" id="IPR029047">
    <property type="entry name" value="HSP70_peptide-bd_sf"/>
</dbReference>
<dbReference type="PRINTS" id="PR00301">
    <property type="entry name" value="HEATSHOCK70"/>
</dbReference>
<dbReference type="SUPFAM" id="SSF100934">
    <property type="entry name" value="Heat shock protein 70kD (HSP70), C-terminal subdomain"/>
    <property type="match status" value="2"/>
</dbReference>
<organism evidence="4 5">
    <name type="scientific">Phaeodactylum tricornutum (strain CCAP 1055/1)</name>
    <dbReference type="NCBI Taxonomy" id="556484"/>
    <lineage>
        <taxon>Eukaryota</taxon>
        <taxon>Sar</taxon>
        <taxon>Stramenopiles</taxon>
        <taxon>Ochrophyta</taxon>
        <taxon>Bacillariophyta</taxon>
        <taxon>Bacillariophyceae</taxon>
        <taxon>Bacillariophycidae</taxon>
        <taxon>Naviculales</taxon>
        <taxon>Phaeodactylaceae</taxon>
        <taxon>Phaeodactylum</taxon>
    </lineage>
</organism>
<dbReference type="GO" id="GO:0005634">
    <property type="term" value="C:nucleus"/>
    <property type="evidence" value="ECO:0007669"/>
    <property type="project" value="TreeGrafter"/>
</dbReference>
<dbReference type="GeneID" id="7199263"/>
<dbReference type="GO" id="GO:0005524">
    <property type="term" value="F:ATP binding"/>
    <property type="evidence" value="ECO:0007669"/>
    <property type="project" value="UniProtKB-KW"/>
</dbReference>
<feature type="region of interest" description="Disordered" evidence="3">
    <location>
        <begin position="549"/>
        <end position="577"/>
    </location>
</feature>
<dbReference type="FunFam" id="3.90.640.10:FF:000004">
    <property type="entry name" value="Heat shock 70 kDa protein 4"/>
    <property type="match status" value="1"/>
</dbReference>
<feature type="compositionally biased region" description="Basic and acidic residues" evidence="3">
    <location>
        <begin position="830"/>
        <end position="841"/>
    </location>
</feature>
<dbReference type="Gene3D" id="1.20.1270.10">
    <property type="match status" value="2"/>
</dbReference>
<keyword evidence="2" id="KW-0067">ATP-binding</keyword>
<name>B7GE61_PHATC</name>
<evidence type="ECO:0000256" key="1">
    <source>
        <dbReference type="ARBA" id="ARBA00022741"/>
    </source>
</evidence>
<dbReference type="AlphaFoldDB" id="B7GE61"/>
<dbReference type="STRING" id="556484.B7GE61"/>
<gene>
    <name evidence="4" type="primary">HSP70F</name>
    <name evidence="4" type="ORF">PHATRDRAFT_41417</name>
</gene>
<dbReference type="KEGG" id="pti:PHATRDRAFT_41417"/>
<evidence type="ECO:0000313" key="4">
    <source>
        <dbReference type="EMBL" id="EEC43097.1"/>
    </source>
</evidence>
<feature type="region of interest" description="Disordered" evidence="3">
    <location>
        <begin position="786"/>
        <end position="841"/>
    </location>
</feature>
<evidence type="ECO:0000256" key="3">
    <source>
        <dbReference type="SAM" id="MobiDB-lite"/>
    </source>
</evidence>
<dbReference type="GO" id="GO:0005829">
    <property type="term" value="C:cytosol"/>
    <property type="evidence" value="ECO:0007669"/>
    <property type="project" value="TreeGrafter"/>
</dbReference>
<dbReference type="EMBL" id="CM000632">
    <property type="protein sequence ID" value="EEC43097.1"/>
    <property type="molecule type" value="Genomic_DNA"/>
</dbReference>